<keyword evidence="2" id="KW-1185">Reference proteome</keyword>
<organism evidence="1 2">
    <name type="scientific">Fusarium equiseti</name>
    <name type="common">Fusarium scirpi</name>
    <dbReference type="NCBI Taxonomy" id="61235"/>
    <lineage>
        <taxon>Eukaryota</taxon>
        <taxon>Fungi</taxon>
        <taxon>Dikarya</taxon>
        <taxon>Ascomycota</taxon>
        <taxon>Pezizomycotina</taxon>
        <taxon>Sordariomycetes</taxon>
        <taxon>Hypocreomycetidae</taxon>
        <taxon>Hypocreales</taxon>
        <taxon>Nectriaceae</taxon>
        <taxon>Fusarium</taxon>
        <taxon>Fusarium incarnatum-equiseti species complex</taxon>
    </lineage>
</organism>
<evidence type="ECO:0000313" key="2">
    <source>
        <dbReference type="Proteomes" id="UP001152024"/>
    </source>
</evidence>
<dbReference type="EMBL" id="JAOQBH010000010">
    <property type="protein sequence ID" value="KAJ4130231.1"/>
    <property type="molecule type" value="Genomic_DNA"/>
</dbReference>
<accession>A0ABQ8RAN6</accession>
<name>A0ABQ8RAN6_FUSEQ</name>
<evidence type="ECO:0000313" key="1">
    <source>
        <dbReference type="EMBL" id="KAJ4130231.1"/>
    </source>
</evidence>
<dbReference type="Proteomes" id="UP001152024">
    <property type="component" value="Unassembled WGS sequence"/>
</dbReference>
<sequence length="175" mass="20086">MLEAILQEGTNTTHVCEDLRRLLPRMEHVHFDLEPLCDAMLGTWDAGESFNPISLAQVRSLHMTCAGYARLGKRGCVGRHHQAQPLTDEGIFYYEDWTKSYPRKKPMLVVNERKVGRTLVDAELQEGYEKRILMEHTPAGFMRYGAPALGYWRLYTEDDEPPEGWDHDILRGPVG</sequence>
<protein>
    <submittedName>
        <fullName evidence="1">Uncharacterized protein</fullName>
    </submittedName>
</protein>
<gene>
    <name evidence="1" type="ORF">NW768_007214</name>
</gene>
<proteinExistence type="predicted"/>
<comment type="caution">
    <text evidence="1">The sequence shown here is derived from an EMBL/GenBank/DDBJ whole genome shotgun (WGS) entry which is preliminary data.</text>
</comment>
<reference evidence="1" key="1">
    <citation type="submission" date="2022-09" db="EMBL/GenBank/DDBJ databases">
        <title>Fusarium specimens isolated from Avocado Roots.</title>
        <authorList>
            <person name="Stajich J."/>
            <person name="Roper C."/>
            <person name="Heimlech-Rivalta G."/>
        </authorList>
    </citation>
    <scope>NUCLEOTIDE SEQUENCE</scope>
    <source>
        <strain evidence="1">CF00095</strain>
    </source>
</reference>